<dbReference type="PIRSF" id="PIRSF018249">
    <property type="entry name" value="MyrA_prd"/>
    <property type="match status" value="1"/>
</dbReference>
<dbReference type="AlphaFoldDB" id="A0A0P8X3D0"/>
<evidence type="ECO:0000259" key="4">
    <source>
        <dbReference type="Pfam" id="PF21302"/>
    </source>
</evidence>
<dbReference type="CDD" id="cd02440">
    <property type="entry name" value="AdoMet_MTases"/>
    <property type="match status" value="1"/>
</dbReference>
<dbReference type="InterPro" id="IPR048647">
    <property type="entry name" value="RlmA_N"/>
</dbReference>
<evidence type="ECO:0000256" key="2">
    <source>
        <dbReference type="PIRSR" id="PIRSR018249-2"/>
    </source>
</evidence>
<evidence type="ECO:0000256" key="1">
    <source>
        <dbReference type="PIRSR" id="PIRSR018249-1"/>
    </source>
</evidence>
<keyword evidence="1" id="KW-0479">Metal-binding</keyword>
<accession>A0A0P8X3D0</accession>
<dbReference type="Proteomes" id="UP000050326">
    <property type="component" value="Unassembled WGS sequence"/>
</dbReference>
<keyword evidence="6" id="KW-1185">Reference proteome</keyword>
<feature type="binding site" evidence="1">
    <location>
        <position position="34"/>
    </location>
    <ligand>
        <name>Zn(2+)</name>
        <dbReference type="ChEBI" id="CHEBI:29105"/>
    </ligand>
</feature>
<dbReference type="EC" id="2.1.1.187" evidence="5"/>
<keyword evidence="5" id="KW-0489">Methyltransferase</keyword>
<feature type="binding site" evidence="1">
    <location>
        <position position="16"/>
    </location>
    <ligand>
        <name>Zn(2+)</name>
        <dbReference type="ChEBI" id="CHEBI:29105"/>
    </ligand>
</feature>
<feature type="binding site" evidence="2">
    <location>
        <position position="197"/>
    </location>
    <ligand>
        <name>S-adenosyl-L-methionine</name>
        <dbReference type="ChEBI" id="CHEBI:59789"/>
    </ligand>
</feature>
<dbReference type="GO" id="GO:0052911">
    <property type="term" value="F:23S rRNA (guanine(745)-N(1))-methyltransferase activity"/>
    <property type="evidence" value="ECO:0007669"/>
    <property type="project" value="UniProtKB-EC"/>
</dbReference>
<feature type="binding site" evidence="2">
    <location>
        <begin position="104"/>
        <end position="105"/>
    </location>
    <ligand>
        <name>S-adenosyl-L-methionine</name>
        <dbReference type="ChEBI" id="CHEBI:59789"/>
    </ligand>
</feature>
<dbReference type="EMBL" id="LKET01000026">
    <property type="protein sequence ID" value="KPU45279.1"/>
    <property type="molecule type" value="Genomic_DNA"/>
</dbReference>
<comment type="caution">
    <text evidence="5">The sequence shown here is derived from an EMBL/GenBank/DDBJ whole genome shotgun (WGS) entry which is preliminary data.</text>
</comment>
<feature type="domain" description="Methyltransferase" evidence="3">
    <location>
        <begin position="93"/>
        <end position="172"/>
    </location>
</feature>
<dbReference type="RefSeq" id="WP_054874267.1">
    <property type="nucleotide sequence ID" value="NZ_LKET01000026.1"/>
</dbReference>
<dbReference type="InterPro" id="IPR029063">
    <property type="entry name" value="SAM-dependent_MTases_sf"/>
</dbReference>
<dbReference type="Pfam" id="PF21302">
    <property type="entry name" value="Zn_ribbon_RlmA"/>
    <property type="match status" value="1"/>
</dbReference>
<keyword evidence="2" id="KW-0949">S-adenosyl-L-methionine</keyword>
<evidence type="ECO:0000313" key="5">
    <source>
        <dbReference type="EMBL" id="KPU45279.1"/>
    </source>
</evidence>
<keyword evidence="5" id="KW-0808">Transferase</keyword>
<gene>
    <name evidence="5" type="primary">rlmA</name>
    <name evidence="5" type="ORF">OXPF_11720</name>
</gene>
<feature type="binding site" evidence="2">
    <location>
        <position position="72"/>
    </location>
    <ligand>
        <name>S-adenosyl-L-methionine</name>
        <dbReference type="ChEBI" id="CHEBI:59789"/>
    </ligand>
</feature>
<feature type="binding site" evidence="1">
    <location>
        <position position="13"/>
    </location>
    <ligand>
        <name>Zn(2+)</name>
        <dbReference type="ChEBI" id="CHEBI:29105"/>
    </ligand>
</feature>
<feature type="domain" description="23S rRNA (guanine(745)-N(1))-methyltransferase N-terminal" evidence="4">
    <location>
        <begin position="11"/>
        <end position="52"/>
    </location>
</feature>
<feature type="binding site" evidence="1">
    <location>
        <position position="30"/>
    </location>
    <ligand>
        <name>Zn(2+)</name>
        <dbReference type="ChEBI" id="CHEBI:29105"/>
    </ligand>
</feature>
<evidence type="ECO:0000313" key="6">
    <source>
        <dbReference type="Proteomes" id="UP000050326"/>
    </source>
</evidence>
<dbReference type="GO" id="GO:0046872">
    <property type="term" value="F:metal ion binding"/>
    <property type="evidence" value="ECO:0007669"/>
    <property type="project" value="UniProtKB-KW"/>
</dbReference>
<dbReference type="Gene3D" id="3.40.50.150">
    <property type="entry name" value="Vaccinia Virus protein VP39"/>
    <property type="match status" value="1"/>
</dbReference>
<dbReference type="Pfam" id="PF13847">
    <property type="entry name" value="Methyltransf_31"/>
    <property type="match status" value="1"/>
</dbReference>
<dbReference type="PATRIC" id="fig|36849.3.peg.1251"/>
<protein>
    <submittedName>
        <fullName evidence="5">23S rRNA (Guanine(745)-N(1))-methyltransferase</fullName>
        <ecNumber evidence="5">2.1.1.187</ecNumber>
    </submittedName>
</protein>
<evidence type="ECO:0000259" key="3">
    <source>
        <dbReference type="Pfam" id="PF13847"/>
    </source>
</evidence>
<proteinExistence type="predicted"/>
<keyword evidence="1" id="KW-0862">Zinc</keyword>
<dbReference type="InterPro" id="IPR025714">
    <property type="entry name" value="Methyltranfer_dom"/>
</dbReference>
<organism evidence="5 6">
    <name type="scientific">Oxobacter pfennigii</name>
    <dbReference type="NCBI Taxonomy" id="36849"/>
    <lineage>
        <taxon>Bacteria</taxon>
        <taxon>Bacillati</taxon>
        <taxon>Bacillota</taxon>
        <taxon>Clostridia</taxon>
        <taxon>Eubacteriales</taxon>
        <taxon>Clostridiaceae</taxon>
        <taxon>Oxobacter</taxon>
    </lineage>
</organism>
<reference evidence="5 6" key="1">
    <citation type="submission" date="2015-09" db="EMBL/GenBank/DDBJ databases">
        <title>Genome sequence of Oxobacter pfennigii DSM 3222.</title>
        <authorList>
            <person name="Poehlein A."/>
            <person name="Bengelsdorf F.R."/>
            <person name="Schiel-Bengelsdorf B."/>
            <person name="Duerre P."/>
            <person name="Daniel R."/>
        </authorList>
    </citation>
    <scope>NUCLEOTIDE SEQUENCE [LARGE SCALE GENOMIC DNA]</scope>
    <source>
        <strain evidence="5 6">DSM 3222</strain>
    </source>
</reference>
<name>A0A0P8X3D0_9CLOT</name>
<sequence length="290" mass="32582">MSQLDKIINIFKCPVCGSSIQSEEAKNISCLNKHSFDISKEGYVNLLLSPVKTQYDKKLFLSRSIICRSGFFKPITDCITDIIKEGINKTDNNSIKILDAGCGEGSHLAQIIENLNGKSDAEYFGVGVDISKEGIKMAAKNHSQNNVWCVADITKTPFINKGFNAVLNILTPSNYTEFDRIIADNGLLIKAIPGSNYLKELRNIFYNNTDKETYSNEKVLKYFSKHFDLCSTRNIEYQVELTRDNLEQLINMTPLSWGADDEEIQKTLTIGINKITVDMTVIVGKKNNIK</sequence>
<dbReference type="InterPro" id="IPR016718">
    <property type="entry name" value="rRNA_m1G-MeTrfase_A_prd"/>
</dbReference>
<dbReference type="SUPFAM" id="SSF53335">
    <property type="entry name" value="S-adenosyl-L-methionine-dependent methyltransferases"/>
    <property type="match status" value="1"/>
</dbReference>
<dbReference type="STRING" id="36849.OXPF_11720"/>